<proteinExistence type="predicted"/>
<name>C1DDS1_AZOVD</name>
<gene>
    <name evidence="1" type="ordered locus">Avin_18300</name>
</gene>
<dbReference type="Proteomes" id="UP000002424">
    <property type="component" value="Chromosome"/>
</dbReference>
<dbReference type="HOGENOM" id="CLU_2858018_0_0_6"/>
<dbReference type="KEGG" id="avn:Avin_18300"/>
<dbReference type="EnsemblBacteria" id="ACO78042">
    <property type="protein sequence ID" value="ACO78042"/>
    <property type="gene ID" value="Avin_18300"/>
</dbReference>
<sequence length="64" mass="7265">MSFIFFRFSHQPSLRPVLSTTPSAWVATLDEGRIQRPRHTPATNRTNQVNTTVRTMAINIVISP</sequence>
<dbReference type="EMBL" id="CP001157">
    <property type="protein sequence ID" value="ACO78042.1"/>
    <property type="molecule type" value="Genomic_DNA"/>
</dbReference>
<reference evidence="1 2" key="1">
    <citation type="journal article" date="2009" name="J. Bacteriol.">
        <title>Genome sequence of Azotobacter vinelandii, an obligate aerobe specialized to support diverse anaerobic metabolic processes.</title>
        <authorList>
            <person name="Setubal J.C."/>
            <person name="dos Santos P."/>
            <person name="Goldman B.S."/>
            <person name="Ertesvag H."/>
            <person name="Espin G."/>
            <person name="Rubio L.M."/>
            <person name="Valla S."/>
            <person name="Almeida N.F."/>
            <person name="Balasubramanian D."/>
            <person name="Cromes L."/>
            <person name="Curatti L."/>
            <person name="Du Z."/>
            <person name="Godsy E."/>
            <person name="Goodner B."/>
            <person name="Hellner-Burris K."/>
            <person name="Hernandez J.A."/>
            <person name="Houmiel K."/>
            <person name="Imperial J."/>
            <person name="Kennedy C."/>
            <person name="Larson T.J."/>
            <person name="Latreille P."/>
            <person name="Ligon L.S."/>
            <person name="Lu J."/>
            <person name="Maerk M."/>
            <person name="Miller N.M."/>
            <person name="Norton S."/>
            <person name="O'Carroll I.P."/>
            <person name="Paulsen I."/>
            <person name="Raulfs E.C."/>
            <person name="Roemer R."/>
            <person name="Rosser J."/>
            <person name="Segura D."/>
            <person name="Slater S."/>
            <person name="Stricklin S.L."/>
            <person name="Studholme D.J."/>
            <person name="Sun J."/>
            <person name="Viana C.J."/>
            <person name="Wallin E."/>
            <person name="Wang B."/>
            <person name="Wheeler C."/>
            <person name="Zhu H."/>
            <person name="Dean D.R."/>
            <person name="Dixon R."/>
            <person name="Wood D."/>
        </authorList>
    </citation>
    <scope>NUCLEOTIDE SEQUENCE [LARGE SCALE GENOMIC DNA]</scope>
    <source>
        <strain evidence="2">DJ / ATCC BAA-1303</strain>
    </source>
</reference>
<keyword evidence="2" id="KW-1185">Reference proteome</keyword>
<protein>
    <submittedName>
        <fullName evidence="1">Uncharacterized protein</fullName>
    </submittedName>
</protein>
<evidence type="ECO:0000313" key="2">
    <source>
        <dbReference type="Proteomes" id="UP000002424"/>
    </source>
</evidence>
<accession>C1DDS1</accession>
<dbReference type="AlphaFoldDB" id="C1DDS1"/>
<evidence type="ECO:0000313" key="1">
    <source>
        <dbReference type="EMBL" id="ACO78042.1"/>
    </source>
</evidence>
<organism evidence="1 2">
    <name type="scientific">Azotobacter vinelandii (strain DJ / ATCC BAA-1303)</name>
    <dbReference type="NCBI Taxonomy" id="322710"/>
    <lineage>
        <taxon>Bacteria</taxon>
        <taxon>Pseudomonadati</taxon>
        <taxon>Pseudomonadota</taxon>
        <taxon>Gammaproteobacteria</taxon>
        <taxon>Pseudomonadales</taxon>
        <taxon>Pseudomonadaceae</taxon>
        <taxon>Azotobacter</taxon>
    </lineage>
</organism>